<proteinExistence type="predicted"/>
<dbReference type="KEGG" id="hcb:HCBAA847_0025"/>
<name>A0AAI8MKR8_9HELI</name>
<dbReference type="RefSeq" id="WP_015453179.1">
    <property type="nucleotide sequence ID" value="NC_020555.1"/>
</dbReference>
<dbReference type="Proteomes" id="UP000006036">
    <property type="component" value="Chromosome 1"/>
</dbReference>
<accession>A0AAI8MKR8</accession>
<keyword evidence="1" id="KW-0472">Membrane</keyword>
<feature type="transmembrane region" description="Helical" evidence="1">
    <location>
        <begin position="58"/>
        <end position="77"/>
    </location>
</feature>
<evidence type="ECO:0000313" key="3">
    <source>
        <dbReference type="Proteomes" id="UP000006036"/>
    </source>
</evidence>
<reference evidence="2 3" key="1">
    <citation type="journal article" date="2012" name="J. Bacteriol.">
        <title>Complete Genome Sequence of Helicobacter cinaedi Type Strain ATCC BAA-847.</title>
        <authorList>
            <person name="Miyoshi-Akiyama T."/>
            <person name="Takeshita N."/>
            <person name="Ohmagari N."/>
            <person name="Kirikae T."/>
        </authorList>
    </citation>
    <scope>NUCLEOTIDE SEQUENCE [LARGE SCALE GENOMIC DNA]</scope>
    <source>
        <strain evidence="2 3">ATCC BAA-847</strain>
    </source>
</reference>
<sequence length="146" mass="16807">MLIKTDIQSKNKAYILDKSKGFDSRTREWYQAAKKTMESGLSRPFNDITTGELITTDFSLLVVDGKLVGVIGANIFLKDLQHDFVSLKTISLALMIEAIIISCILMKKCYFRKIHKEMKYRFSIYILIHPKRLTLHRKLSIIPIVA</sequence>
<dbReference type="EMBL" id="AP012492">
    <property type="protein sequence ID" value="BAM31285.1"/>
    <property type="molecule type" value="Genomic_DNA"/>
</dbReference>
<keyword evidence="1" id="KW-0812">Transmembrane</keyword>
<dbReference type="Pfam" id="PF22673">
    <property type="entry name" value="MCP-like_PDC_1"/>
    <property type="match status" value="1"/>
</dbReference>
<evidence type="ECO:0000256" key="1">
    <source>
        <dbReference type="SAM" id="Phobius"/>
    </source>
</evidence>
<feature type="transmembrane region" description="Helical" evidence="1">
    <location>
        <begin position="89"/>
        <end position="111"/>
    </location>
</feature>
<keyword evidence="1" id="KW-1133">Transmembrane helix</keyword>
<dbReference type="SUPFAM" id="SSF103190">
    <property type="entry name" value="Sensory domain-like"/>
    <property type="match status" value="1"/>
</dbReference>
<dbReference type="Gene3D" id="3.30.450.20">
    <property type="entry name" value="PAS domain"/>
    <property type="match status" value="1"/>
</dbReference>
<dbReference type="AlphaFoldDB" id="A0AAI8MKR8"/>
<protein>
    <submittedName>
        <fullName evidence="2">Uncharacterized protein</fullName>
    </submittedName>
</protein>
<organism evidence="2 3">
    <name type="scientific">Helicobacter cinaedi CCUG 18818 = ATCC BAA-847</name>
    <dbReference type="NCBI Taxonomy" id="537971"/>
    <lineage>
        <taxon>Bacteria</taxon>
        <taxon>Pseudomonadati</taxon>
        <taxon>Campylobacterota</taxon>
        <taxon>Epsilonproteobacteria</taxon>
        <taxon>Campylobacterales</taxon>
        <taxon>Helicobacteraceae</taxon>
        <taxon>Helicobacter</taxon>
    </lineage>
</organism>
<evidence type="ECO:0000313" key="2">
    <source>
        <dbReference type="EMBL" id="BAM31285.1"/>
    </source>
</evidence>
<gene>
    <name evidence="2" type="ORF">HCBAA847_0025</name>
</gene>
<dbReference type="InterPro" id="IPR029151">
    <property type="entry name" value="Sensor-like_sf"/>
</dbReference>